<sequence>MASRSRTSFVLAPARRSCCTTLGGLTDSDRRGPAISAESPSSVLMKCTPRMLAWSIAVSPRLRYALRMNDSNYALGRAQDWIVHTTAILIQHGRRFQQFGCSLGQTSSVVLTMLASQCGSSTVFLVPECSADQLATRRARAIGHGVRGEWSERFDGVPRALHENKAAGSACGQASGLPVKSQPTLSSCAR</sequence>
<name>A0A8E2JCF2_9PEZI</name>
<reference evidence="1 2" key="1">
    <citation type="journal article" date="2016" name="Nat. Commun.">
        <title>Ectomycorrhizal ecology is imprinted in the genome of the dominant symbiotic fungus Cenococcum geophilum.</title>
        <authorList>
            <consortium name="DOE Joint Genome Institute"/>
            <person name="Peter M."/>
            <person name="Kohler A."/>
            <person name="Ohm R.A."/>
            <person name="Kuo A."/>
            <person name="Krutzmann J."/>
            <person name="Morin E."/>
            <person name="Arend M."/>
            <person name="Barry K.W."/>
            <person name="Binder M."/>
            <person name="Choi C."/>
            <person name="Clum A."/>
            <person name="Copeland A."/>
            <person name="Grisel N."/>
            <person name="Haridas S."/>
            <person name="Kipfer T."/>
            <person name="LaButti K."/>
            <person name="Lindquist E."/>
            <person name="Lipzen A."/>
            <person name="Maire R."/>
            <person name="Meier B."/>
            <person name="Mihaltcheva S."/>
            <person name="Molinier V."/>
            <person name="Murat C."/>
            <person name="Poggeler S."/>
            <person name="Quandt C.A."/>
            <person name="Sperisen C."/>
            <person name="Tritt A."/>
            <person name="Tisserant E."/>
            <person name="Crous P.W."/>
            <person name="Henrissat B."/>
            <person name="Nehls U."/>
            <person name="Egli S."/>
            <person name="Spatafora J.W."/>
            <person name="Grigoriev I.V."/>
            <person name="Martin F.M."/>
        </authorList>
    </citation>
    <scope>NUCLEOTIDE SEQUENCE [LARGE SCALE GENOMIC DNA]</scope>
    <source>
        <strain evidence="1 2">CBS 459.81</strain>
    </source>
</reference>
<protein>
    <submittedName>
        <fullName evidence="1">Uncharacterized protein</fullName>
    </submittedName>
</protein>
<dbReference type="EMBL" id="KV745169">
    <property type="protein sequence ID" value="OCK76909.1"/>
    <property type="molecule type" value="Genomic_DNA"/>
</dbReference>
<evidence type="ECO:0000313" key="2">
    <source>
        <dbReference type="Proteomes" id="UP000250266"/>
    </source>
</evidence>
<keyword evidence="2" id="KW-1185">Reference proteome</keyword>
<dbReference type="AlphaFoldDB" id="A0A8E2JCF2"/>
<gene>
    <name evidence="1" type="ORF">K432DRAFT_133122</name>
</gene>
<dbReference type="Proteomes" id="UP000250266">
    <property type="component" value="Unassembled WGS sequence"/>
</dbReference>
<proteinExistence type="predicted"/>
<accession>A0A8E2JCF2</accession>
<organism evidence="1 2">
    <name type="scientific">Lepidopterella palustris CBS 459.81</name>
    <dbReference type="NCBI Taxonomy" id="1314670"/>
    <lineage>
        <taxon>Eukaryota</taxon>
        <taxon>Fungi</taxon>
        <taxon>Dikarya</taxon>
        <taxon>Ascomycota</taxon>
        <taxon>Pezizomycotina</taxon>
        <taxon>Dothideomycetes</taxon>
        <taxon>Pleosporomycetidae</taxon>
        <taxon>Mytilinidiales</taxon>
        <taxon>Argynnaceae</taxon>
        <taxon>Lepidopterella</taxon>
    </lineage>
</organism>
<evidence type="ECO:0000313" key="1">
    <source>
        <dbReference type="EMBL" id="OCK76909.1"/>
    </source>
</evidence>